<proteinExistence type="predicted"/>
<accession>A0A6C0IX41</accession>
<dbReference type="AlphaFoldDB" id="A0A6C0IX41"/>
<sequence length="287" mass="33170">MFTLTPIFVESFSDSNNLLNVCNRSAFTIMCESKIQGGRRGMNMEQLRMVQREKKVNVTAGLTSPVVVCRPNNGNADELQKRISEETFTRLVDGESFFRVEIFNSSGKLCTQKDLVTLQRVETSVPAHEIFIFRLQLHLLSSQFNNDKFSIRINVNYERGEHFIRPFEVQWFYVTSRPMKRELPPPPQEKKQKLCENSTLFSRALRDSIVREIQANVQSIVRQTVQDTLRESIQEIVEEVFRNNIIPEVKGVLDEAVDDVVESFNGLREDMLETHSSPLRGKSIFFD</sequence>
<name>A0A6C0IX41_9ZZZZ</name>
<evidence type="ECO:0000313" key="1">
    <source>
        <dbReference type="EMBL" id="QHT96986.1"/>
    </source>
</evidence>
<reference evidence="1" key="1">
    <citation type="journal article" date="2020" name="Nature">
        <title>Giant virus diversity and host interactions through global metagenomics.</title>
        <authorList>
            <person name="Schulz F."/>
            <person name="Roux S."/>
            <person name="Paez-Espino D."/>
            <person name="Jungbluth S."/>
            <person name="Walsh D.A."/>
            <person name="Denef V.J."/>
            <person name="McMahon K.D."/>
            <person name="Konstantinidis K.T."/>
            <person name="Eloe-Fadrosh E.A."/>
            <person name="Kyrpides N.C."/>
            <person name="Woyke T."/>
        </authorList>
    </citation>
    <scope>NUCLEOTIDE SEQUENCE</scope>
    <source>
        <strain evidence="1">GVMAG-M-3300024510-1</strain>
    </source>
</reference>
<protein>
    <submittedName>
        <fullName evidence="1">Uncharacterized protein</fullName>
    </submittedName>
</protein>
<organism evidence="1">
    <name type="scientific">viral metagenome</name>
    <dbReference type="NCBI Taxonomy" id="1070528"/>
    <lineage>
        <taxon>unclassified sequences</taxon>
        <taxon>metagenomes</taxon>
        <taxon>organismal metagenomes</taxon>
    </lineage>
</organism>
<dbReference type="EMBL" id="MN740271">
    <property type="protein sequence ID" value="QHT96986.1"/>
    <property type="molecule type" value="Genomic_DNA"/>
</dbReference>